<evidence type="ECO:0000256" key="2">
    <source>
        <dbReference type="ARBA" id="ARBA00004688"/>
    </source>
</evidence>
<dbReference type="NCBIfam" id="NF009395">
    <property type="entry name" value="PRK12755.1"/>
    <property type="match status" value="1"/>
</dbReference>
<dbReference type="PANTHER" id="PTHR21225">
    <property type="entry name" value="PHOSPHO-2-DEHYDRO-3-DEOXYHEPTONATE ALDOLASE DAHP SYNTHETASE"/>
    <property type="match status" value="1"/>
</dbReference>
<comment type="catalytic activity">
    <reaction evidence="7 8">
        <text>D-erythrose 4-phosphate + phosphoenolpyruvate + H2O = 7-phospho-2-dehydro-3-deoxy-D-arabino-heptonate + phosphate</text>
        <dbReference type="Rhea" id="RHEA:14717"/>
        <dbReference type="ChEBI" id="CHEBI:15377"/>
        <dbReference type="ChEBI" id="CHEBI:16897"/>
        <dbReference type="ChEBI" id="CHEBI:43474"/>
        <dbReference type="ChEBI" id="CHEBI:58394"/>
        <dbReference type="ChEBI" id="CHEBI:58702"/>
        <dbReference type="EC" id="2.5.1.54"/>
    </reaction>
</comment>
<dbReference type="InterPro" id="IPR006219">
    <property type="entry name" value="DAHP_synth_1"/>
</dbReference>
<protein>
    <recommendedName>
        <fullName evidence="8">Phospho-2-dehydro-3-deoxyheptonate aldolase</fullName>
        <ecNumber evidence="8">2.5.1.54</ecNumber>
    </recommendedName>
</protein>
<dbReference type="InterPro" id="IPR006218">
    <property type="entry name" value="DAHP1/KDSA"/>
</dbReference>
<evidence type="ECO:0000313" key="10">
    <source>
        <dbReference type="EMBL" id="KGE72846.1"/>
    </source>
</evidence>
<dbReference type="InterPro" id="IPR013785">
    <property type="entry name" value="Aldolase_TIM"/>
</dbReference>
<dbReference type="FunFam" id="3.20.20.70:FF:000005">
    <property type="entry name" value="Phospho-2-dehydro-3-deoxyheptonate aldolase"/>
    <property type="match status" value="1"/>
</dbReference>
<dbReference type="AlphaFoldDB" id="A0A098QZB5"/>
<evidence type="ECO:0000259" key="9">
    <source>
        <dbReference type="Pfam" id="PF00793"/>
    </source>
</evidence>
<dbReference type="GO" id="GO:0008652">
    <property type="term" value="P:amino acid biosynthetic process"/>
    <property type="evidence" value="ECO:0007669"/>
    <property type="project" value="UniProtKB-KW"/>
</dbReference>
<dbReference type="GO" id="GO:0009423">
    <property type="term" value="P:chorismate biosynthetic process"/>
    <property type="evidence" value="ECO:0007669"/>
    <property type="project" value="UniProtKB-UniPathway"/>
</dbReference>
<keyword evidence="5 8" id="KW-0808">Transferase</keyword>
<dbReference type="GO" id="GO:0042802">
    <property type="term" value="F:identical protein binding"/>
    <property type="evidence" value="ECO:0007669"/>
    <property type="project" value="UniProtKB-ARBA"/>
</dbReference>
<organism evidence="10 11">
    <name type="scientific">Spirochaeta lutea</name>
    <dbReference type="NCBI Taxonomy" id="1480694"/>
    <lineage>
        <taxon>Bacteria</taxon>
        <taxon>Pseudomonadati</taxon>
        <taxon>Spirochaetota</taxon>
        <taxon>Spirochaetia</taxon>
        <taxon>Spirochaetales</taxon>
        <taxon>Spirochaetaceae</taxon>
        <taxon>Spirochaeta</taxon>
    </lineage>
</organism>
<evidence type="ECO:0000256" key="5">
    <source>
        <dbReference type="ARBA" id="ARBA00022679"/>
    </source>
</evidence>
<dbReference type="OrthoDB" id="9807331at2"/>
<keyword evidence="4 8" id="KW-0028">Amino-acid biosynthesis</keyword>
<accession>A0A098QZB5</accession>
<feature type="domain" description="DAHP synthetase I/KDSA" evidence="9">
    <location>
        <begin position="40"/>
        <end position="341"/>
    </location>
</feature>
<comment type="pathway">
    <text evidence="2 8">Metabolic intermediate biosynthesis; chorismate biosynthesis; chorismate from D-erythrose 4-phosphate and phosphoenolpyruvate: step 1/7.</text>
</comment>
<dbReference type="PIRSF" id="PIRSF001361">
    <property type="entry name" value="DAHP_synthase"/>
    <property type="match status" value="1"/>
</dbReference>
<dbReference type="STRING" id="1480694.DC28_05625"/>
<dbReference type="PANTHER" id="PTHR21225:SF12">
    <property type="entry name" value="PHOSPHO-2-DEHYDRO-3-DEOXYHEPTONATE ALDOLASE, TYROSINE-INHIBITED"/>
    <property type="match status" value="1"/>
</dbReference>
<dbReference type="GO" id="GO:0003849">
    <property type="term" value="F:3-deoxy-7-phosphoheptulonate synthase activity"/>
    <property type="evidence" value="ECO:0007669"/>
    <property type="project" value="UniProtKB-EC"/>
</dbReference>
<comment type="caution">
    <text evidence="10">The sequence shown here is derived from an EMBL/GenBank/DDBJ whole genome shotgun (WGS) entry which is preliminary data.</text>
</comment>
<dbReference type="Pfam" id="PF00793">
    <property type="entry name" value="DAHP_synth_1"/>
    <property type="match status" value="1"/>
</dbReference>
<comment type="function">
    <text evidence="1 8">Stereospecific condensation of phosphoenolpyruvate (PEP) and D-erythrose-4-phosphate (E4P) giving rise to 3-deoxy-D-arabino-heptulosonate-7-phosphate (DAHP).</text>
</comment>
<evidence type="ECO:0000256" key="7">
    <source>
        <dbReference type="ARBA" id="ARBA00047508"/>
    </source>
</evidence>
<evidence type="ECO:0000256" key="6">
    <source>
        <dbReference type="ARBA" id="ARBA00023141"/>
    </source>
</evidence>
<evidence type="ECO:0000256" key="8">
    <source>
        <dbReference type="PIRNR" id="PIRNR001361"/>
    </source>
</evidence>
<dbReference type="SUPFAM" id="SSF51569">
    <property type="entry name" value="Aldolase"/>
    <property type="match status" value="1"/>
</dbReference>
<dbReference type="EC" id="2.5.1.54" evidence="8"/>
<keyword evidence="11" id="KW-1185">Reference proteome</keyword>
<name>A0A098QZB5_9SPIO</name>
<evidence type="ECO:0000256" key="1">
    <source>
        <dbReference type="ARBA" id="ARBA00003726"/>
    </source>
</evidence>
<keyword evidence="6 8" id="KW-0057">Aromatic amino acid biosynthesis</keyword>
<dbReference type="GO" id="GO:0009073">
    <property type="term" value="P:aromatic amino acid family biosynthetic process"/>
    <property type="evidence" value="ECO:0007669"/>
    <property type="project" value="UniProtKB-KW"/>
</dbReference>
<evidence type="ECO:0000256" key="4">
    <source>
        <dbReference type="ARBA" id="ARBA00022605"/>
    </source>
</evidence>
<gene>
    <name evidence="10" type="ORF">DC28_05625</name>
</gene>
<sequence length="357" mass="39366">MAGPIEKTSDLRIASVEALTPPSRLIEEIPITAQSVATVVESRGVIQDILTGRDRRLLGVVGPCSIHDPELGLEYARHFAELRKEVEQEIYLVMRVYFEKPRTKLGWRGLILDPHLNGSYDIQTGLRLARKLLVDITSLGIPTGSEMLDPIVPQYIDDLLSWGAIGARTTESQTHREMASGLSMPIGFKNGTDGNIETAVNAMASSCKPHRFIGIDIHGNTCVLATRGNELSHLILRGGNQGPNYYREQVERSGQLLRQAGLLDRVMVDCSHANSGKDHTRQRLVLEDILRQRLSGVHEITGFMLESNIHEGRQAIPENLDQLKHGVSITDACISLDETRQLLLSARDLLASGSTGF</sequence>
<dbReference type="UniPathway" id="UPA00053">
    <property type="reaction ID" value="UER00084"/>
</dbReference>
<dbReference type="Gene3D" id="3.20.20.70">
    <property type="entry name" value="Aldolase class I"/>
    <property type="match status" value="1"/>
</dbReference>
<comment type="similarity">
    <text evidence="3 8">Belongs to the class-I DAHP synthase family.</text>
</comment>
<dbReference type="EMBL" id="JNUP01000047">
    <property type="protein sequence ID" value="KGE72846.1"/>
    <property type="molecule type" value="Genomic_DNA"/>
</dbReference>
<dbReference type="GO" id="GO:0005737">
    <property type="term" value="C:cytoplasm"/>
    <property type="evidence" value="ECO:0007669"/>
    <property type="project" value="TreeGrafter"/>
</dbReference>
<dbReference type="eggNOG" id="COG0722">
    <property type="taxonomic scope" value="Bacteria"/>
</dbReference>
<dbReference type="NCBIfam" id="TIGR00034">
    <property type="entry name" value="aroFGH"/>
    <property type="match status" value="1"/>
</dbReference>
<evidence type="ECO:0000256" key="3">
    <source>
        <dbReference type="ARBA" id="ARBA00007985"/>
    </source>
</evidence>
<reference evidence="10 11" key="1">
    <citation type="submission" date="2014-05" db="EMBL/GenBank/DDBJ databases">
        <title>De novo Genome Sequence of Spirocheata sp.</title>
        <authorList>
            <person name="Shivani Y."/>
            <person name="Subhash Y."/>
            <person name="Tushar L."/>
            <person name="Sasikala C."/>
            <person name="Ramana C.V."/>
        </authorList>
    </citation>
    <scope>NUCLEOTIDE SEQUENCE [LARGE SCALE GENOMIC DNA]</scope>
    <source>
        <strain evidence="10 11">JC230</strain>
    </source>
</reference>
<proteinExistence type="inferred from homology"/>
<evidence type="ECO:0000313" key="11">
    <source>
        <dbReference type="Proteomes" id="UP000029692"/>
    </source>
</evidence>
<dbReference type="Proteomes" id="UP000029692">
    <property type="component" value="Unassembled WGS sequence"/>
</dbReference>